<feature type="compositionally biased region" description="Basic residues" evidence="7">
    <location>
        <begin position="128"/>
        <end position="138"/>
    </location>
</feature>
<dbReference type="NCBIfam" id="TIGR01568">
    <property type="entry name" value="A_thal_3678"/>
    <property type="match status" value="1"/>
</dbReference>
<evidence type="ECO:0000313" key="9">
    <source>
        <dbReference type="EMBL" id="EYU22326.1"/>
    </source>
</evidence>
<dbReference type="OrthoDB" id="1928390at2759"/>
<evidence type="ECO:0000256" key="2">
    <source>
        <dbReference type="ARBA" id="ARBA00022491"/>
    </source>
</evidence>
<dbReference type="OMA" id="CETATIR"/>
<dbReference type="AlphaFoldDB" id="A0A022Q2V0"/>
<sequence length="319" mass="35333">MAKRLKLRICRAIATTLQSCRSTDPSILPQNPVPSFSTLRFSLPPDHKPLRSAAAFISAGPATGSLPPLKFKWQKEEKWHVVDAETAHHHHHQPNKPRLKIYNSAADDLALTPPSPPLASSSAERNSSRRRKKKKKNIPSRLRLSTSSADSGWFSSEGGGAAAAAAAGGQMDEEETETLVSSSESSSFNPHRRSKRRGAVSKTRTKRAAAAEGETAARLSVFKKLIPCTVEGKVKESFAVVKRSDEPYEDFKESMMEMIVEKQMFEEKELEQLLQCFLSLNSRHYHGIIVQAFSEIWEVIFSPAVAAPQLSGHHLRRVS</sequence>
<feature type="compositionally biased region" description="Low complexity" evidence="7">
    <location>
        <begin position="108"/>
        <end position="125"/>
    </location>
</feature>
<dbReference type="Pfam" id="PF04844">
    <property type="entry name" value="Ovate"/>
    <property type="match status" value="1"/>
</dbReference>
<gene>
    <name evidence="9" type="ORF">MIMGU_mgv1a025822mg</name>
</gene>
<feature type="region of interest" description="Disordered" evidence="7">
    <location>
        <begin position="108"/>
        <end position="211"/>
    </location>
</feature>
<dbReference type="EMBL" id="KI632208">
    <property type="protein sequence ID" value="EYU22326.1"/>
    <property type="molecule type" value="Genomic_DNA"/>
</dbReference>
<evidence type="ECO:0000256" key="1">
    <source>
        <dbReference type="ARBA" id="ARBA00004123"/>
    </source>
</evidence>
<organism evidence="9 10">
    <name type="scientific">Erythranthe guttata</name>
    <name type="common">Yellow monkey flower</name>
    <name type="synonym">Mimulus guttatus</name>
    <dbReference type="NCBI Taxonomy" id="4155"/>
    <lineage>
        <taxon>Eukaryota</taxon>
        <taxon>Viridiplantae</taxon>
        <taxon>Streptophyta</taxon>
        <taxon>Embryophyta</taxon>
        <taxon>Tracheophyta</taxon>
        <taxon>Spermatophyta</taxon>
        <taxon>Magnoliopsida</taxon>
        <taxon>eudicotyledons</taxon>
        <taxon>Gunneridae</taxon>
        <taxon>Pentapetalae</taxon>
        <taxon>asterids</taxon>
        <taxon>lamiids</taxon>
        <taxon>Lamiales</taxon>
        <taxon>Phrymaceae</taxon>
        <taxon>Erythranthe</taxon>
    </lineage>
</organism>
<keyword evidence="5 6" id="KW-0539">Nucleus</keyword>
<dbReference type="PROSITE" id="PS51754">
    <property type="entry name" value="OVATE"/>
    <property type="match status" value="1"/>
</dbReference>
<dbReference type="Proteomes" id="UP000030748">
    <property type="component" value="Unassembled WGS sequence"/>
</dbReference>
<keyword evidence="3 6" id="KW-0805">Transcription regulation</keyword>
<dbReference type="PhylomeDB" id="A0A022Q2V0"/>
<proteinExistence type="predicted"/>
<dbReference type="STRING" id="4155.A0A022Q2V0"/>
<comment type="function">
    <text evidence="6">Transcriptional repressor that regulates multiple aspects of plant growth and development.</text>
</comment>
<dbReference type="InterPro" id="IPR038933">
    <property type="entry name" value="Ovate"/>
</dbReference>
<keyword evidence="10" id="KW-1185">Reference proteome</keyword>
<comment type="subcellular location">
    <subcellularLocation>
        <location evidence="1 6">Nucleus</location>
    </subcellularLocation>
</comment>
<reference evidence="9 10" key="1">
    <citation type="journal article" date="2013" name="Proc. Natl. Acad. Sci. U.S.A.">
        <title>Fine-scale variation in meiotic recombination in Mimulus inferred from population shotgun sequencing.</title>
        <authorList>
            <person name="Hellsten U."/>
            <person name="Wright K.M."/>
            <person name="Jenkins J."/>
            <person name="Shu S."/>
            <person name="Yuan Y."/>
            <person name="Wessler S.R."/>
            <person name="Schmutz J."/>
            <person name="Willis J.H."/>
            <person name="Rokhsar D.S."/>
        </authorList>
    </citation>
    <scope>NUCLEOTIDE SEQUENCE [LARGE SCALE GENOMIC DNA]</scope>
    <source>
        <strain evidence="10">cv. DUN x IM62</strain>
    </source>
</reference>
<dbReference type="PANTHER" id="PTHR33057">
    <property type="entry name" value="TRANSCRIPTION REPRESSOR OFP7-RELATED"/>
    <property type="match status" value="1"/>
</dbReference>
<dbReference type="KEGG" id="egt:105974896"/>
<feature type="compositionally biased region" description="Polar residues" evidence="7">
    <location>
        <begin position="144"/>
        <end position="154"/>
    </location>
</feature>
<feature type="compositionally biased region" description="Basic residues" evidence="7">
    <location>
        <begin position="190"/>
        <end position="207"/>
    </location>
</feature>
<dbReference type="GO" id="GO:0045892">
    <property type="term" value="P:negative regulation of DNA-templated transcription"/>
    <property type="evidence" value="ECO:0007669"/>
    <property type="project" value="UniProtKB-UniRule"/>
</dbReference>
<dbReference type="InterPro" id="IPR006458">
    <property type="entry name" value="Ovate_C"/>
</dbReference>
<dbReference type="PANTHER" id="PTHR33057:SF224">
    <property type="entry name" value="TRANSCRIPTION REPRESSOR"/>
    <property type="match status" value="1"/>
</dbReference>
<evidence type="ECO:0000256" key="3">
    <source>
        <dbReference type="ARBA" id="ARBA00023015"/>
    </source>
</evidence>
<dbReference type="GO" id="GO:0005634">
    <property type="term" value="C:nucleus"/>
    <property type="evidence" value="ECO:0007669"/>
    <property type="project" value="UniProtKB-SubCell"/>
</dbReference>
<dbReference type="eggNOG" id="ENOG502QSY1">
    <property type="taxonomic scope" value="Eukaryota"/>
</dbReference>
<evidence type="ECO:0000259" key="8">
    <source>
        <dbReference type="PROSITE" id="PS51754"/>
    </source>
</evidence>
<evidence type="ECO:0000256" key="4">
    <source>
        <dbReference type="ARBA" id="ARBA00023163"/>
    </source>
</evidence>
<feature type="compositionally biased region" description="Low complexity" evidence="7">
    <location>
        <begin position="178"/>
        <end position="187"/>
    </location>
</feature>
<evidence type="ECO:0000256" key="7">
    <source>
        <dbReference type="SAM" id="MobiDB-lite"/>
    </source>
</evidence>
<name>A0A022Q2V0_ERYGU</name>
<evidence type="ECO:0000256" key="6">
    <source>
        <dbReference type="RuleBase" id="RU367028"/>
    </source>
</evidence>
<keyword evidence="2 6" id="KW-0678">Repressor</keyword>
<keyword evidence="4 6" id="KW-0804">Transcription</keyword>
<feature type="domain" description="OVATE" evidence="8">
    <location>
        <begin position="240"/>
        <end position="299"/>
    </location>
</feature>
<accession>A0A022Q2V0</accession>
<evidence type="ECO:0000313" key="10">
    <source>
        <dbReference type="Proteomes" id="UP000030748"/>
    </source>
</evidence>
<evidence type="ECO:0000256" key="5">
    <source>
        <dbReference type="ARBA" id="ARBA00023242"/>
    </source>
</evidence>
<protein>
    <recommendedName>
        <fullName evidence="6">Transcription repressor</fullName>
    </recommendedName>
    <alternativeName>
        <fullName evidence="6">Ovate family protein</fullName>
    </alternativeName>
</protein>